<proteinExistence type="predicted"/>
<protein>
    <submittedName>
        <fullName evidence="2">Uncharacterized protein</fullName>
    </submittedName>
</protein>
<organism evidence="2 3">
    <name type="scientific">Thlaspi arvense</name>
    <name type="common">Field penny-cress</name>
    <dbReference type="NCBI Taxonomy" id="13288"/>
    <lineage>
        <taxon>Eukaryota</taxon>
        <taxon>Viridiplantae</taxon>
        <taxon>Streptophyta</taxon>
        <taxon>Embryophyta</taxon>
        <taxon>Tracheophyta</taxon>
        <taxon>Spermatophyta</taxon>
        <taxon>Magnoliopsida</taxon>
        <taxon>eudicotyledons</taxon>
        <taxon>Gunneridae</taxon>
        <taxon>Pentapetalae</taxon>
        <taxon>rosids</taxon>
        <taxon>malvids</taxon>
        <taxon>Brassicales</taxon>
        <taxon>Brassicaceae</taxon>
        <taxon>Thlaspideae</taxon>
        <taxon>Thlaspi</taxon>
    </lineage>
</organism>
<feature type="compositionally biased region" description="Polar residues" evidence="1">
    <location>
        <begin position="94"/>
        <end position="114"/>
    </location>
</feature>
<dbReference type="EMBL" id="OU466860">
    <property type="protein sequence ID" value="CAH2059595.1"/>
    <property type="molecule type" value="Genomic_DNA"/>
</dbReference>
<gene>
    <name evidence="2" type="ORF">TAV2_LOCUS14129</name>
</gene>
<name>A0AAU9S6Y3_THLAR</name>
<accession>A0AAU9S6Y3</accession>
<reference evidence="2 3" key="1">
    <citation type="submission" date="2022-03" db="EMBL/GenBank/DDBJ databases">
        <authorList>
            <person name="Nunn A."/>
            <person name="Chopra R."/>
            <person name="Nunn A."/>
            <person name="Contreras Garrido A."/>
        </authorList>
    </citation>
    <scope>NUCLEOTIDE SEQUENCE [LARGE SCALE GENOMIC DNA]</scope>
</reference>
<dbReference type="AlphaFoldDB" id="A0AAU9S6Y3"/>
<sequence length="125" mass="13354">MTTMATQGACLRMTSLPKSVAKSTVTSKELGFLTSQLSGLRISHGPSDVISRISVPTFPGLQPIVALMSCLGIKVSSEFKEESALLLGRKQTEQTKSPSLTTRPRSCSSSTYSTKRFGGKRGNVL</sequence>
<feature type="region of interest" description="Disordered" evidence="1">
    <location>
        <begin position="88"/>
        <end position="125"/>
    </location>
</feature>
<dbReference type="Proteomes" id="UP000836841">
    <property type="component" value="Chromosome 4"/>
</dbReference>
<evidence type="ECO:0000313" key="2">
    <source>
        <dbReference type="EMBL" id="CAH2059595.1"/>
    </source>
</evidence>
<evidence type="ECO:0000256" key="1">
    <source>
        <dbReference type="SAM" id="MobiDB-lite"/>
    </source>
</evidence>
<keyword evidence="3" id="KW-1185">Reference proteome</keyword>
<evidence type="ECO:0000313" key="3">
    <source>
        <dbReference type="Proteomes" id="UP000836841"/>
    </source>
</evidence>